<feature type="transmembrane region" description="Helical" evidence="7">
    <location>
        <begin position="212"/>
        <end position="231"/>
    </location>
</feature>
<dbReference type="GO" id="GO:0005829">
    <property type="term" value="C:cytosol"/>
    <property type="evidence" value="ECO:0007669"/>
    <property type="project" value="TreeGrafter"/>
</dbReference>
<evidence type="ECO:0000256" key="5">
    <source>
        <dbReference type="PIRSR" id="PIRSR600821-50"/>
    </source>
</evidence>
<keyword evidence="7" id="KW-0812">Transmembrane</keyword>
<dbReference type="EMBL" id="BRLB01000007">
    <property type="protein sequence ID" value="GKX30042.1"/>
    <property type="molecule type" value="Genomic_DNA"/>
</dbReference>
<dbReference type="RefSeq" id="WP_281815900.1">
    <property type="nucleotide sequence ID" value="NZ_BRLB01000007.1"/>
</dbReference>
<dbReference type="NCBIfam" id="TIGR00492">
    <property type="entry name" value="alr"/>
    <property type="match status" value="1"/>
</dbReference>
<comment type="caution">
    <text evidence="9">The sequence shown here is derived from an EMBL/GenBank/DDBJ whole genome shotgun (WGS) entry which is preliminary data.</text>
</comment>
<dbReference type="PRINTS" id="PR00992">
    <property type="entry name" value="ALARACEMASE"/>
</dbReference>
<feature type="transmembrane region" description="Helical" evidence="7">
    <location>
        <begin position="12"/>
        <end position="30"/>
    </location>
</feature>
<dbReference type="NCBIfam" id="NF033131">
    <property type="entry name" value="vanT-G-Cterm"/>
    <property type="match status" value="1"/>
</dbReference>
<evidence type="ECO:0000256" key="6">
    <source>
        <dbReference type="PIRSR" id="PIRSR600821-52"/>
    </source>
</evidence>
<dbReference type="InterPro" id="IPR002656">
    <property type="entry name" value="Acyl_transf_3_dom"/>
</dbReference>
<dbReference type="Pfam" id="PF01168">
    <property type="entry name" value="Ala_racemase_N"/>
    <property type="match status" value="1"/>
</dbReference>
<dbReference type="Gene3D" id="3.20.20.10">
    <property type="entry name" value="Alanine racemase"/>
    <property type="match status" value="1"/>
</dbReference>
<dbReference type="GO" id="GO:0030632">
    <property type="term" value="P:D-alanine biosynthetic process"/>
    <property type="evidence" value="ECO:0007669"/>
    <property type="project" value="UniProtKB-UniRule"/>
</dbReference>
<sequence>MNKKEYAGIDYFRIIAVLLVIAIHTSPLLSISRIGNFILTRIIGRVAVPFFFMTSGFFLFNELSKRRLYGFLQKIGLLYGISIILYLPINIYNGYFAQDDLLLNILKDIIFDGTLYHLWYLPAIMIGAYISFHLIKRLGYKKAFALAIILYIIGLLGDSYFGLTRSFKPLRGLYEYIFMVSDFTRNGVFFAPVFLILGGMIAKRKKQCSIQFYMIGFFTTLLLMIVEGLYINGIRFQRHDSMYILLIPTMFFLFNMLILFEGKSLIILRKTAMIIYIIHPMVIIGIRLIAKLTNMQSLLIDNNLVHYIIVSILSCISALSIAMFLQKKCVYVDNGKAEKDKDRAWIEINYSNLKHNVTELKKTMSDKCEFMAVVKADAYGHGAIKVSTYLNKIGIRSFAVATIDEGIALRKHGIIGDILILGYTDVSRIQDIISFNLIQTVVDYEYAGKLDEYGYSIEVHIKIDTGMHRIGENASDINKISEMFHYKNLNVSGIYTHLCVADSVKEQDIKFSNGQINSFNTLLDKLKVKGIKLPKVHVQSSYGILNYPELDYNYARIGIALYGAIDTVRDKTKVQLNLRPVLSLRAKVALVRNINKDESVSYGRTFTAKKEMLIAVIAIGYADGVPRNLSCESGNVLIHGFRVPIIGRVCMDQLIVDITDVPQVKQGDIVTLIGKDGRDSIYVTEVANNCSSIPNEILSRLSCRLKKIYI</sequence>
<dbReference type="Pfam" id="PF00842">
    <property type="entry name" value="Ala_racemase_C"/>
    <property type="match status" value="1"/>
</dbReference>
<feature type="transmembrane region" description="Helical" evidence="7">
    <location>
        <begin position="75"/>
        <end position="95"/>
    </location>
</feature>
<organism evidence="9 10">
    <name type="scientific">Vallitalea longa</name>
    <dbReference type="NCBI Taxonomy" id="2936439"/>
    <lineage>
        <taxon>Bacteria</taxon>
        <taxon>Bacillati</taxon>
        <taxon>Bacillota</taxon>
        <taxon>Clostridia</taxon>
        <taxon>Lachnospirales</taxon>
        <taxon>Vallitaleaceae</taxon>
        <taxon>Vallitalea</taxon>
    </lineage>
</organism>
<feature type="transmembrane region" description="Helical" evidence="7">
    <location>
        <begin position="272"/>
        <end position="292"/>
    </location>
</feature>
<comment type="cofactor">
    <cofactor evidence="1 4 5">
        <name>pyridoxal 5'-phosphate</name>
        <dbReference type="ChEBI" id="CHEBI:597326"/>
    </cofactor>
</comment>
<evidence type="ECO:0000256" key="2">
    <source>
        <dbReference type="ARBA" id="ARBA00022898"/>
    </source>
</evidence>
<evidence type="ECO:0000256" key="1">
    <source>
        <dbReference type="ARBA" id="ARBA00001933"/>
    </source>
</evidence>
<dbReference type="InterPro" id="IPR020622">
    <property type="entry name" value="Ala_racemase_pyridoxalP-BS"/>
</dbReference>
<keyword evidence="7" id="KW-0472">Membrane</keyword>
<evidence type="ECO:0000256" key="7">
    <source>
        <dbReference type="SAM" id="Phobius"/>
    </source>
</evidence>
<dbReference type="PANTHER" id="PTHR30511">
    <property type="entry name" value="ALANINE RACEMASE"/>
    <property type="match status" value="1"/>
</dbReference>
<name>A0A9W5YAS2_9FIRM</name>
<feature type="domain" description="Alanine racemase C-terminal" evidence="8">
    <location>
        <begin position="581"/>
        <end position="710"/>
    </location>
</feature>
<comment type="catalytic activity">
    <reaction evidence="4">
        <text>L-alanine = D-alanine</text>
        <dbReference type="Rhea" id="RHEA:20249"/>
        <dbReference type="ChEBI" id="CHEBI:57416"/>
        <dbReference type="ChEBI" id="CHEBI:57972"/>
        <dbReference type="EC" id="5.1.1.1"/>
    </reaction>
</comment>
<feature type="active site" description="Proton acceptor; specific for L-alanine" evidence="4">
    <location>
        <position position="602"/>
    </location>
</feature>
<dbReference type="InterPro" id="IPR029066">
    <property type="entry name" value="PLP-binding_barrel"/>
</dbReference>
<feature type="transmembrane region" description="Helical" evidence="7">
    <location>
        <begin position="183"/>
        <end position="200"/>
    </location>
</feature>
<keyword evidence="7" id="KW-1133">Transmembrane helix</keyword>
<feature type="modified residue" description="N6-(pyridoxal phosphate)lysine" evidence="4 5">
    <location>
        <position position="375"/>
    </location>
</feature>
<dbReference type="InterPro" id="IPR000821">
    <property type="entry name" value="Ala_racemase"/>
</dbReference>
<comment type="similarity">
    <text evidence="4">Belongs to the alanine racemase family.</text>
</comment>
<dbReference type="SUPFAM" id="SSF50621">
    <property type="entry name" value="Alanine racemase C-terminal domain-like"/>
    <property type="match status" value="1"/>
</dbReference>
<dbReference type="SMART" id="SM01005">
    <property type="entry name" value="Ala_racemase_C"/>
    <property type="match status" value="1"/>
</dbReference>
<dbReference type="PROSITE" id="PS00395">
    <property type="entry name" value="ALANINE_RACEMASE"/>
    <property type="match status" value="1"/>
</dbReference>
<evidence type="ECO:0000313" key="9">
    <source>
        <dbReference type="EMBL" id="GKX30042.1"/>
    </source>
</evidence>
<dbReference type="PANTHER" id="PTHR30511:SF0">
    <property type="entry name" value="ALANINE RACEMASE, CATABOLIC-RELATED"/>
    <property type="match status" value="1"/>
</dbReference>
<feature type="transmembrane region" description="Helical" evidence="7">
    <location>
        <begin position="144"/>
        <end position="163"/>
    </location>
</feature>
<feature type="transmembrane region" description="Helical" evidence="7">
    <location>
        <begin position="243"/>
        <end position="260"/>
    </location>
</feature>
<evidence type="ECO:0000256" key="3">
    <source>
        <dbReference type="ARBA" id="ARBA00023235"/>
    </source>
</evidence>
<comment type="pathway">
    <text evidence="4">Amino-acid biosynthesis; D-alanine biosynthesis; D-alanine from L-alanine: step 1/1.</text>
</comment>
<evidence type="ECO:0000313" key="10">
    <source>
        <dbReference type="Proteomes" id="UP001144256"/>
    </source>
</evidence>
<protein>
    <recommendedName>
        <fullName evidence="4">Alanine racemase</fullName>
        <ecNumber evidence="4">5.1.1.1</ecNumber>
    </recommendedName>
</protein>
<dbReference type="Gene3D" id="2.40.37.10">
    <property type="entry name" value="Lyase, Ornithine Decarboxylase, Chain A, domain 1"/>
    <property type="match status" value="1"/>
</dbReference>
<dbReference type="InterPro" id="IPR009006">
    <property type="entry name" value="Ala_racemase/Decarboxylase_C"/>
</dbReference>
<dbReference type="Pfam" id="PF01757">
    <property type="entry name" value="Acyl_transf_3"/>
    <property type="match status" value="1"/>
</dbReference>
<dbReference type="FunFam" id="3.20.20.10:FF:000002">
    <property type="entry name" value="Alanine racemase"/>
    <property type="match status" value="1"/>
</dbReference>
<dbReference type="HAMAP" id="MF_01201">
    <property type="entry name" value="Ala_racemase"/>
    <property type="match status" value="1"/>
</dbReference>
<feature type="binding site" evidence="4 6">
    <location>
        <position position="651"/>
    </location>
    <ligand>
        <name>substrate</name>
    </ligand>
</feature>
<feature type="transmembrane region" description="Helical" evidence="7">
    <location>
        <begin position="42"/>
        <end position="63"/>
    </location>
</feature>
<accession>A0A9W5YAS2</accession>
<dbReference type="InterPro" id="IPR011079">
    <property type="entry name" value="Ala_racemase_C"/>
</dbReference>
<dbReference type="InterPro" id="IPR001608">
    <property type="entry name" value="Ala_racemase_N"/>
</dbReference>
<evidence type="ECO:0000259" key="8">
    <source>
        <dbReference type="SMART" id="SM01005"/>
    </source>
</evidence>
<feature type="transmembrane region" description="Helical" evidence="7">
    <location>
        <begin position="115"/>
        <end position="132"/>
    </location>
</feature>
<dbReference type="AlphaFoldDB" id="A0A9W5YAS2"/>
<dbReference type="GO" id="GO:0016747">
    <property type="term" value="F:acyltransferase activity, transferring groups other than amino-acyl groups"/>
    <property type="evidence" value="ECO:0007669"/>
    <property type="project" value="InterPro"/>
</dbReference>
<proteinExistence type="inferred from homology"/>
<keyword evidence="3 4" id="KW-0413">Isomerase</keyword>
<feature type="binding site" evidence="4 6">
    <location>
        <position position="469"/>
    </location>
    <ligand>
        <name>substrate</name>
    </ligand>
</feature>
<dbReference type="GO" id="GO:0008784">
    <property type="term" value="F:alanine racemase activity"/>
    <property type="evidence" value="ECO:0007669"/>
    <property type="project" value="UniProtKB-UniRule"/>
</dbReference>
<evidence type="ECO:0000256" key="4">
    <source>
        <dbReference type="HAMAP-Rule" id="MF_01201"/>
    </source>
</evidence>
<comment type="function">
    <text evidence="4">Catalyzes the interconversion of L-alanine and D-alanine. May also act on other amino acids.</text>
</comment>
<keyword evidence="2 4" id="KW-0663">Pyridoxal phosphate</keyword>
<feature type="transmembrane region" description="Helical" evidence="7">
    <location>
        <begin position="304"/>
        <end position="325"/>
    </location>
</feature>
<reference evidence="9" key="1">
    <citation type="submission" date="2022-06" db="EMBL/GenBank/DDBJ databases">
        <title>Vallitalea longa sp. nov., an anaerobic bacterium isolated from marine sediment.</title>
        <authorList>
            <person name="Hirano S."/>
            <person name="Terahara T."/>
            <person name="Mori K."/>
            <person name="Hamada M."/>
            <person name="Matsumoto R."/>
            <person name="Kobayashi T."/>
        </authorList>
    </citation>
    <scope>NUCLEOTIDE SEQUENCE</scope>
    <source>
        <strain evidence="9">SH18-1</strain>
    </source>
</reference>
<dbReference type="GO" id="GO:0030170">
    <property type="term" value="F:pyridoxal phosphate binding"/>
    <property type="evidence" value="ECO:0007669"/>
    <property type="project" value="UniProtKB-UniRule"/>
</dbReference>
<keyword evidence="10" id="KW-1185">Reference proteome</keyword>
<dbReference type="EC" id="5.1.1.1" evidence="4"/>
<dbReference type="SUPFAM" id="SSF51419">
    <property type="entry name" value="PLP-binding barrel"/>
    <property type="match status" value="1"/>
</dbReference>
<gene>
    <name evidence="9" type="primary">vanTG</name>
    <name evidence="9" type="ORF">SH1V18_25220</name>
</gene>
<dbReference type="Proteomes" id="UP001144256">
    <property type="component" value="Unassembled WGS sequence"/>
</dbReference>
<feature type="active site" description="Proton acceptor; specific for D-alanine" evidence="4">
    <location>
        <position position="375"/>
    </location>
</feature>